<protein>
    <submittedName>
        <fullName evidence="2">Mannose-6-phosphate isomerase-like protein (Cupin superfamily)</fullName>
    </submittedName>
</protein>
<dbReference type="InterPro" id="IPR014710">
    <property type="entry name" value="RmlC-like_jellyroll"/>
</dbReference>
<name>A0A853DIG7_9MICO</name>
<dbReference type="Pfam" id="PF07883">
    <property type="entry name" value="Cupin_2"/>
    <property type="match status" value="1"/>
</dbReference>
<dbReference type="SUPFAM" id="SSF47473">
    <property type="entry name" value="EF-hand"/>
    <property type="match status" value="1"/>
</dbReference>
<proteinExistence type="predicted"/>
<dbReference type="InterPro" id="IPR011992">
    <property type="entry name" value="EF-hand-dom_pair"/>
</dbReference>
<dbReference type="Gene3D" id="1.10.238.10">
    <property type="entry name" value="EF-hand"/>
    <property type="match status" value="1"/>
</dbReference>
<dbReference type="AlphaFoldDB" id="A0A853DIG7"/>
<evidence type="ECO:0000313" key="3">
    <source>
        <dbReference type="Proteomes" id="UP000571817"/>
    </source>
</evidence>
<dbReference type="GO" id="GO:0016853">
    <property type="term" value="F:isomerase activity"/>
    <property type="evidence" value="ECO:0007669"/>
    <property type="project" value="UniProtKB-KW"/>
</dbReference>
<dbReference type="GO" id="GO:0005509">
    <property type="term" value="F:calcium ion binding"/>
    <property type="evidence" value="ECO:0007669"/>
    <property type="project" value="InterPro"/>
</dbReference>
<dbReference type="Pfam" id="PF13202">
    <property type="entry name" value="EF-hand_5"/>
    <property type="match status" value="2"/>
</dbReference>
<keyword evidence="2" id="KW-0413">Isomerase</keyword>
<dbReference type="EMBL" id="JACCFW010000001">
    <property type="protein sequence ID" value="NYJ74520.1"/>
    <property type="molecule type" value="Genomic_DNA"/>
</dbReference>
<dbReference type="InterPro" id="IPR013096">
    <property type="entry name" value="Cupin_2"/>
</dbReference>
<dbReference type="InterPro" id="IPR011051">
    <property type="entry name" value="RmlC_Cupin_sf"/>
</dbReference>
<sequence length="215" mass="23844">MTQSTDGGSTPRRQVEVTPGDVFQLGLPWVLQNQSLFNFWNVRSGDYFVELEGEHYGWDNSTVQVTETGPGFGPPLHQHPTEEVFVLAEGEAAFVSGDDIHYMKAPAIVRVPPHTTHNVTTLGQGRNKLVTFFSSNTPGASPVELHDPFAHIKDQSSAERDTMIANFKKVLEDFDDDGDGRLSYAEAPLLIKAQFGRYDTDQDGFITLEDAEGWD</sequence>
<dbReference type="Proteomes" id="UP000571817">
    <property type="component" value="Unassembled WGS sequence"/>
</dbReference>
<keyword evidence="3" id="KW-1185">Reference proteome</keyword>
<comment type="caution">
    <text evidence="2">The sequence shown here is derived from an EMBL/GenBank/DDBJ whole genome shotgun (WGS) entry which is preliminary data.</text>
</comment>
<dbReference type="RefSeq" id="WP_179480463.1">
    <property type="nucleotide sequence ID" value="NZ_JACCFW010000001.1"/>
</dbReference>
<accession>A0A853DIG7</accession>
<evidence type="ECO:0000313" key="2">
    <source>
        <dbReference type="EMBL" id="NYJ74520.1"/>
    </source>
</evidence>
<dbReference type="Gene3D" id="2.60.120.10">
    <property type="entry name" value="Jelly Rolls"/>
    <property type="match status" value="1"/>
</dbReference>
<dbReference type="SUPFAM" id="SSF51182">
    <property type="entry name" value="RmlC-like cupins"/>
    <property type="match status" value="1"/>
</dbReference>
<dbReference type="PROSITE" id="PS50222">
    <property type="entry name" value="EF_HAND_2"/>
    <property type="match status" value="1"/>
</dbReference>
<reference evidence="2 3" key="1">
    <citation type="submission" date="2020-07" db="EMBL/GenBank/DDBJ databases">
        <title>Sequencing the genomes of 1000 actinobacteria strains.</title>
        <authorList>
            <person name="Klenk H.-P."/>
        </authorList>
    </citation>
    <scope>NUCLEOTIDE SEQUENCE [LARGE SCALE GENOMIC DNA]</scope>
    <source>
        <strain evidence="2 3">DSM 29531</strain>
    </source>
</reference>
<evidence type="ECO:0000259" key="1">
    <source>
        <dbReference type="PROSITE" id="PS50222"/>
    </source>
</evidence>
<feature type="domain" description="EF-hand" evidence="1">
    <location>
        <begin position="162"/>
        <end position="197"/>
    </location>
</feature>
<organism evidence="2 3">
    <name type="scientific">Allobranchiibius huperziae</name>
    <dbReference type="NCBI Taxonomy" id="1874116"/>
    <lineage>
        <taxon>Bacteria</taxon>
        <taxon>Bacillati</taxon>
        <taxon>Actinomycetota</taxon>
        <taxon>Actinomycetes</taxon>
        <taxon>Micrococcales</taxon>
        <taxon>Dermacoccaceae</taxon>
        <taxon>Allobranchiibius</taxon>
    </lineage>
</organism>
<dbReference type="InterPro" id="IPR002048">
    <property type="entry name" value="EF_hand_dom"/>
</dbReference>
<gene>
    <name evidence="2" type="ORF">HNR15_001483</name>
</gene>